<proteinExistence type="predicted"/>
<dbReference type="EMBL" id="CAJJDN010000109">
    <property type="protein sequence ID" value="CAD8115611.1"/>
    <property type="molecule type" value="Genomic_DNA"/>
</dbReference>
<keyword evidence="1" id="KW-1133">Transmembrane helix</keyword>
<dbReference type="AlphaFoldDB" id="A0A8S1QKU6"/>
<dbReference type="PANTHER" id="PTHR11319">
    <property type="entry name" value="G PROTEIN-COUPLED RECEPTOR-RELATED"/>
    <property type="match status" value="1"/>
</dbReference>
<comment type="caution">
    <text evidence="2">The sequence shown here is derived from an EMBL/GenBank/DDBJ whole genome shotgun (WGS) entry which is preliminary data.</text>
</comment>
<evidence type="ECO:0008006" key="4">
    <source>
        <dbReference type="Google" id="ProtNLM"/>
    </source>
</evidence>
<keyword evidence="1" id="KW-0472">Membrane</keyword>
<sequence>MLIDYQVNVSYVHLNQIVNIVLNSKNCQKILGRLILELSINFLLVQIMIILLKFLLKVKVRMIMKLFALFVTKDMNYLMETVQRNVLNHAYNANVQMVKINVQNVNQNSKVENQVYLKINVLNVLRFVPYVGQDPFKKFNQLILFLITIDISLIHINVQKVLMIKIIFLINNQEVSLIVNNFKTVQNNISFQLIDIVPKMIFQQLEIRIQIPIKSHNLKLETYFQKFIQFENDEFYSQANSKLIKTIILNIVSIKPQICKIKGYASIKQNFSQNIFFSNINVELQINFNQNTIIEYERTITFLNFIKITIIGGKLQPVENEHLKQLIFSSIFLQMITLDTIIYQQISLENDKSQIIFNNVKELNLINLKIINLTQNNNENFILIRETSFTKIIKLQAFEILNSTISNQKILFFNINQQDIIEIKDLFVIGKFQNTTLIETSTWNNFGNLFVKNILEILFEKSQVDNSTLIIMNNDNYLSNLTLKYSKFGELTQGIINSNELFDEDFQQNSIIFKIYKFQQVQQWEYYYQIQQFSYFKQLNDLDLVGFQLECQSTCLIFIELDFIEIRNLNIYRGFGVKDISIYNARLLRITSSYITQCDEFKFLVFINILIVKSKRQKENIIYNRYDLQIIDIQIKQVQSYNSAIIQYQSSDITTQQQQVTIYLSNFAVESNFLLLTNQKYFTAILFIESIQQTILEISNITFIGNILHEYVKNNLEISSLLLNFNCIQRVITIIDSFFSNNTLYNSTDNIIYIKSEQLKILNCTFYQNSYFNYQVMQPFLLWGFRDSEKLTYQQINNIFKVKSKSGIGQFFIEKLDIQFSNFEQSFGLQGGSQYIEAQKNSIITISYCQFNNVSTTFSNDLGFGGSTYIDGSASDSLQLQINNLIINDIIKKMEDFNTQNQILQQFQFQFINQISKISIQNLDHLFMLLFLLLLLLYKK</sequence>
<keyword evidence="3" id="KW-1185">Reference proteome</keyword>
<dbReference type="Proteomes" id="UP000692954">
    <property type="component" value="Unassembled WGS sequence"/>
</dbReference>
<organism evidence="2 3">
    <name type="scientific">Paramecium sonneborni</name>
    <dbReference type="NCBI Taxonomy" id="65129"/>
    <lineage>
        <taxon>Eukaryota</taxon>
        <taxon>Sar</taxon>
        <taxon>Alveolata</taxon>
        <taxon>Ciliophora</taxon>
        <taxon>Intramacronucleata</taxon>
        <taxon>Oligohymenophorea</taxon>
        <taxon>Peniculida</taxon>
        <taxon>Parameciidae</taxon>
        <taxon>Paramecium</taxon>
    </lineage>
</organism>
<name>A0A8S1QKU6_9CILI</name>
<evidence type="ECO:0000256" key="1">
    <source>
        <dbReference type="SAM" id="Phobius"/>
    </source>
</evidence>
<reference evidence="2" key="1">
    <citation type="submission" date="2021-01" db="EMBL/GenBank/DDBJ databases">
        <authorList>
            <consortium name="Genoscope - CEA"/>
            <person name="William W."/>
        </authorList>
    </citation>
    <scope>NUCLEOTIDE SEQUENCE</scope>
</reference>
<keyword evidence="1" id="KW-0812">Transmembrane</keyword>
<dbReference type="PANTHER" id="PTHR11319:SF35">
    <property type="entry name" value="OUTER MEMBRANE PROTEIN PMPC-RELATED"/>
    <property type="match status" value="1"/>
</dbReference>
<evidence type="ECO:0000313" key="3">
    <source>
        <dbReference type="Proteomes" id="UP000692954"/>
    </source>
</evidence>
<gene>
    <name evidence="2" type="ORF">PSON_ATCC_30995.1.T1090002</name>
</gene>
<feature type="transmembrane region" description="Helical" evidence="1">
    <location>
        <begin position="38"/>
        <end position="56"/>
    </location>
</feature>
<evidence type="ECO:0000313" key="2">
    <source>
        <dbReference type="EMBL" id="CAD8115611.1"/>
    </source>
</evidence>
<feature type="transmembrane region" description="Helical" evidence="1">
    <location>
        <begin position="142"/>
        <end position="170"/>
    </location>
</feature>
<accession>A0A8S1QKU6</accession>
<protein>
    <recommendedName>
        <fullName evidence="4">Transmembrane protein</fullName>
    </recommendedName>
</protein>